<proteinExistence type="predicted"/>
<keyword evidence="4" id="KW-1185">Reference proteome</keyword>
<organism evidence="3 4">
    <name type="scientific">Thermophilibacter provencensis</name>
    <dbReference type="NCBI Taxonomy" id="1852386"/>
    <lineage>
        <taxon>Bacteria</taxon>
        <taxon>Bacillati</taxon>
        <taxon>Actinomycetota</taxon>
        <taxon>Coriobacteriia</taxon>
        <taxon>Coriobacteriales</taxon>
        <taxon>Atopobiaceae</taxon>
        <taxon>Thermophilibacter</taxon>
    </lineage>
</organism>
<protein>
    <recommendedName>
        <fullName evidence="5">N-terminal domain of peptidoglycan hydrolase CwlO-containing protein</fullName>
    </recommendedName>
</protein>
<evidence type="ECO:0008006" key="5">
    <source>
        <dbReference type="Google" id="ProtNLM"/>
    </source>
</evidence>
<feature type="compositionally biased region" description="Acidic residues" evidence="2">
    <location>
        <begin position="244"/>
        <end position="255"/>
    </location>
</feature>
<evidence type="ECO:0000256" key="2">
    <source>
        <dbReference type="SAM" id="MobiDB-lite"/>
    </source>
</evidence>
<sequence>MTKARSWCGTTRSRRSTIDTTATHSRAHRRCGVLAAAALAAALGLAALPQVAHAAPADELKQLQEEISESTVTYDEAVARVDELQGQIDENEQRVAEIEQQLPGVREQAADSMRLLYKMQQTSGGIVELLLSADDFYELLTTIQYLDVIQSHNSEAVNELVSLSTELAQTRSTLTLQMKQAEEERAGAQTALDEAIAARQRLEEEIAAQAAAEEAARRAAIEAAKAAQQEQGRDNQDQGVSQDQDADQDSSEDQAEPPTFTTESGEQAPIEVPETTDPGTVDWSSDKESFVSSWAARIDAFLAGTPLAGQGTTFASAAWDYGCDPRFSPAISMVESGGGRVCFRPHNAWGWGSSSWGSWEEAIYAHVAGLASGYGGHLTYAGAQMYCPPNADAWYSSVLAYMESI</sequence>
<evidence type="ECO:0000313" key="3">
    <source>
        <dbReference type="EMBL" id="MDM8271083.1"/>
    </source>
</evidence>
<accession>A0ABT7V3A8</accession>
<name>A0ABT7V3A8_9ACTN</name>
<keyword evidence="1" id="KW-0175">Coiled coil</keyword>
<dbReference type="Proteomes" id="UP001529256">
    <property type="component" value="Unassembled WGS sequence"/>
</dbReference>
<feature type="coiled-coil region" evidence="1">
    <location>
        <begin position="60"/>
        <end position="108"/>
    </location>
</feature>
<feature type="region of interest" description="Disordered" evidence="2">
    <location>
        <begin position="221"/>
        <end position="285"/>
    </location>
</feature>
<gene>
    <name evidence="3" type="ORF">QUW25_05280</name>
</gene>
<reference evidence="3" key="2">
    <citation type="submission" date="2023-06" db="EMBL/GenBank/DDBJ databases">
        <authorList>
            <person name="Zeman M."/>
            <person name="Kubasova T."/>
            <person name="Jahodarova E."/>
            <person name="Nykrynova M."/>
            <person name="Rychlik I."/>
        </authorList>
    </citation>
    <scope>NUCLEOTIDE SEQUENCE</scope>
    <source>
        <strain evidence="3">153_Feed</strain>
    </source>
</reference>
<dbReference type="EMBL" id="JAUDEA010000006">
    <property type="protein sequence ID" value="MDM8271083.1"/>
    <property type="molecule type" value="Genomic_DNA"/>
</dbReference>
<evidence type="ECO:0000256" key="1">
    <source>
        <dbReference type="SAM" id="Coils"/>
    </source>
</evidence>
<dbReference type="RefSeq" id="WP_289511174.1">
    <property type="nucleotide sequence ID" value="NZ_JAUDEA010000006.1"/>
</dbReference>
<reference evidence="3" key="1">
    <citation type="submission" date="2023-06" db="EMBL/GenBank/DDBJ databases">
        <title>Identification and characterization of horizontal gene transfer across gut microbiota members of farm animals based on homology search.</title>
        <authorList>
            <person name="Schwarzerova J."/>
            <person name="Nykrynova M."/>
            <person name="Jureckova K."/>
            <person name="Cejkova D."/>
            <person name="Rychlik I."/>
        </authorList>
    </citation>
    <scope>NUCLEOTIDE SEQUENCE</scope>
    <source>
        <strain evidence="3">153_Feed</strain>
    </source>
</reference>
<feature type="compositionally biased region" description="Low complexity" evidence="2">
    <location>
        <begin position="221"/>
        <end position="230"/>
    </location>
</feature>
<dbReference type="Gene3D" id="6.10.250.3150">
    <property type="match status" value="1"/>
</dbReference>
<comment type="caution">
    <text evidence="3">The sequence shown here is derived from an EMBL/GenBank/DDBJ whole genome shotgun (WGS) entry which is preliminary data.</text>
</comment>
<evidence type="ECO:0000313" key="4">
    <source>
        <dbReference type="Proteomes" id="UP001529256"/>
    </source>
</evidence>